<comment type="caution">
    <text evidence="1">The sequence shown here is derived from an EMBL/GenBank/DDBJ whole genome shotgun (WGS) entry which is preliminary data.</text>
</comment>
<name>A0ABM8PXH7_9HYPH</name>
<sequence length="84" mass="8898">MKWEADSDNAKFALSTVTTIKPPQTALGPFKMKLNHPISLVPTCIAVSPCGELAPQEDGVAVHIIPIGINSSSAVFFWVSSSDS</sequence>
<keyword evidence="2" id="KW-1185">Reference proteome</keyword>
<proteinExistence type="predicted"/>
<organism evidence="1 2">
    <name type="scientific">Pseudorhizobium halotolerans</name>
    <dbReference type="NCBI Taxonomy" id="1233081"/>
    <lineage>
        <taxon>Bacteria</taxon>
        <taxon>Pseudomonadati</taxon>
        <taxon>Pseudomonadota</taxon>
        <taxon>Alphaproteobacteria</taxon>
        <taxon>Hyphomicrobiales</taxon>
        <taxon>Rhizobiaceae</taxon>
        <taxon>Rhizobium/Agrobacterium group</taxon>
        <taxon>Pseudorhizobium</taxon>
    </lineage>
</organism>
<reference evidence="1 2" key="1">
    <citation type="submission" date="2020-11" db="EMBL/GenBank/DDBJ databases">
        <authorList>
            <person name="Lassalle F."/>
        </authorList>
    </citation>
    <scope>NUCLEOTIDE SEQUENCE [LARGE SCALE GENOMIC DNA]</scope>
    <source>
        <strain evidence="1 2">AB21</strain>
    </source>
</reference>
<accession>A0ABM8PXH7</accession>
<gene>
    <name evidence="1" type="ORF">RHAB21_04527</name>
</gene>
<evidence type="ECO:0000313" key="2">
    <source>
        <dbReference type="Proteomes" id="UP000601041"/>
    </source>
</evidence>
<protein>
    <submittedName>
        <fullName evidence="1">Uncharacterized protein</fullName>
    </submittedName>
</protein>
<dbReference type="EMBL" id="CABFWE030000013">
    <property type="protein sequence ID" value="CAD7053612.1"/>
    <property type="molecule type" value="Genomic_DNA"/>
</dbReference>
<dbReference type="Proteomes" id="UP000601041">
    <property type="component" value="Unassembled WGS sequence"/>
</dbReference>
<evidence type="ECO:0000313" key="1">
    <source>
        <dbReference type="EMBL" id="CAD7053612.1"/>
    </source>
</evidence>